<dbReference type="EMBL" id="CAJNOL010002939">
    <property type="protein sequence ID" value="CAF1538261.1"/>
    <property type="molecule type" value="Genomic_DNA"/>
</dbReference>
<evidence type="ECO:0000313" key="2">
    <source>
        <dbReference type="EMBL" id="CAF1257830.1"/>
    </source>
</evidence>
<dbReference type="Gene3D" id="1.10.287.1490">
    <property type="match status" value="1"/>
</dbReference>
<sequence length="288" mass="34093">MNSLQGTLLSQIDEWQNQIMEKVHQSADEARNQVKELLLNKIKDVEQELEEITKQLQKLQETKNYVEKNIKLIEENFGLLREKFSRITEPPSIKLDVERTKQIDWSSLICVDNAEKKVNVRCSSAHIKCPWLGLQNQLEDHLKTCIFEPLRLEIETLNKQTTEQKTQIENYNTEIRRLNVQLQQCHDQIPKYTHEIDQLKKEREQLKTQIRNNGSDIPLLKRPIQQLRIKAKEKEQKQEFAPPGAYQILDRNYVFLMLSLINTISASIYSEKRKVDEQNYCHQQPYIV</sequence>
<dbReference type="AlphaFoldDB" id="A0A815W2Y4"/>
<evidence type="ECO:0000256" key="1">
    <source>
        <dbReference type="SAM" id="Coils"/>
    </source>
</evidence>
<feature type="coiled-coil region" evidence="1">
    <location>
        <begin position="154"/>
        <end position="216"/>
    </location>
</feature>
<evidence type="ECO:0000313" key="4">
    <source>
        <dbReference type="Proteomes" id="UP000663870"/>
    </source>
</evidence>
<accession>A0A815W2Y4</accession>
<protein>
    <submittedName>
        <fullName evidence="3">Uncharacterized protein</fullName>
    </submittedName>
</protein>
<reference evidence="3" key="1">
    <citation type="submission" date="2021-02" db="EMBL/GenBank/DDBJ databases">
        <authorList>
            <person name="Nowell W R."/>
        </authorList>
    </citation>
    <scope>NUCLEOTIDE SEQUENCE</scope>
</reference>
<keyword evidence="4" id="KW-1185">Reference proteome</keyword>
<keyword evidence="1" id="KW-0175">Coiled coil</keyword>
<organism evidence="3 4">
    <name type="scientific">Rotaria sordida</name>
    <dbReference type="NCBI Taxonomy" id="392033"/>
    <lineage>
        <taxon>Eukaryota</taxon>
        <taxon>Metazoa</taxon>
        <taxon>Spiralia</taxon>
        <taxon>Gnathifera</taxon>
        <taxon>Rotifera</taxon>
        <taxon>Eurotatoria</taxon>
        <taxon>Bdelloidea</taxon>
        <taxon>Philodinida</taxon>
        <taxon>Philodinidae</taxon>
        <taxon>Rotaria</taxon>
    </lineage>
</organism>
<proteinExistence type="predicted"/>
<name>A0A815W2Y4_9BILA</name>
<comment type="caution">
    <text evidence="3">The sequence shown here is derived from an EMBL/GenBank/DDBJ whole genome shotgun (WGS) entry which is preliminary data.</text>
</comment>
<dbReference type="Proteomes" id="UP000663854">
    <property type="component" value="Unassembled WGS sequence"/>
</dbReference>
<gene>
    <name evidence="3" type="ORF">JXQ802_LOCUS42758</name>
    <name evidence="2" type="ORF">PYM288_LOCUS27717</name>
</gene>
<feature type="coiled-coil region" evidence="1">
    <location>
        <begin position="20"/>
        <end position="76"/>
    </location>
</feature>
<dbReference type="EMBL" id="CAJNOH010001877">
    <property type="protein sequence ID" value="CAF1257830.1"/>
    <property type="molecule type" value="Genomic_DNA"/>
</dbReference>
<dbReference type="Proteomes" id="UP000663870">
    <property type="component" value="Unassembled WGS sequence"/>
</dbReference>
<evidence type="ECO:0000313" key="3">
    <source>
        <dbReference type="EMBL" id="CAF1538261.1"/>
    </source>
</evidence>